<organism evidence="1">
    <name type="scientific">Anguilla anguilla</name>
    <name type="common">European freshwater eel</name>
    <name type="synonym">Muraena anguilla</name>
    <dbReference type="NCBI Taxonomy" id="7936"/>
    <lineage>
        <taxon>Eukaryota</taxon>
        <taxon>Metazoa</taxon>
        <taxon>Chordata</taxon>
        <taxon>Craniata</taxon>
        <taxon>Vertebrata</taxon>
        <taxon>Euteleostomi</taxon>
        <taxon>Actinopterygii</taxon>
        <taxon>Neopterygii</taxon>
        <taxon>Teleostei</taxon>
        <taxon>Anguilliformes</taxon>
        <taxon>Anguillidae</taxon>
        <taxon>Anguilla</taxon>
    </lineage>
</organism>
<name>A0A0E9T5N7_ANGAN</name>
<dbReference type="EMBL" id="GBXM01059623">
    <property type="protein sequence ID" value="JAH48954.1"/>
    <property type="molecule type" value="Transcribed_RNA"/>
</dbReference>
<proteinExistence type="predicted"/>
<evidence type="ECO:0000313" key="1">
    <source>
        <dbReference type="EMBL" id="JAH48954.1"/>
    </source>
</evidence>
<dbReference type="AlphaFoldDB" id="A0A0E9T5N7"/>
<reference evidence="1" key="2">
    <citation type="journal article" date="2015" name="Fish Shellfish Immunol.">
        <title>Early steps in the European eel (Anguilla anguilla)-Vibrio vulnificus interaction in the gills: Role of the RtxA13 toxin.</title>
        <authorList>
            <person name="Callol A."/>
            <person name="Pajuelo D."/>
            <person name="Ebbesson L."/>
            <person name="Teles M."/>
            <person name="MacKenzie S."/>
            <person name="Amaro C."/>
        </authorList>
    </citation>
    <scope>NUCLEOTIDE SEQUENCE</scope>
</reference>
<protein>
    <submittedName>
        <fullName evidence="1">Uncharacterized protein</fullName>
    </submittedName>
</protein>
<reference evidence="1" key="1">
    <citation type="submission" date="2014-11" db="EMBL/GenBank/DDBJ databases">
        <authorList>
            <person name="Amaro Gonzalez C."/>
        </authorList>
    </citation>
    <scope>NUCLEOTIDE SEQUENCE</scope>
</reference>
<accession>A0A0E9T5N7</accession>
<sequence>MTLQQKHCTVLPNVNCPGLT</sequence>